<dbReference type="InterPro" id="IPR004089">
    <property type="entry name" value="MCPsignal_dom"/>
</dbReference>
<keyword evidence="9" id="KW-1185">Reference proteome</keyword>
<evidence type="ECO:0000256" key="2">
    <source>
        <dbReference type="ARBA" id="ARBA00029447"/>
    </source>
</evidence>
<accession>A0ABQ3H8J6</accession>
<feature type="transmembrane region" description="Helical" evidence="4">
    <location>
        <begin position="299"/>
        <end position="318"/>
    </location>
</feature>
<dbReference type="PROSITE" id="PS50885">
    <property type="entry name" value="HAMP"/>
    <property type="match status" value="1"/>
</dbReference>
<feature type="domain" description="HAMP" evidence="6">
    <location>
        <begin position="322"/>
        <end position="375"/>
    </location>
</feature>
<proteinExistence type="inferred from homology"/>
<sequence>MLLLVPVVSLLLFAGSLLWHNLGSYRDARQTLGMMEISVAAGNLIHALQIERGASAGFLQSHGQKFASRLSGIRAETGQRLQTYRQLLATRETASPEQDAALNRTLARVDEQLMQLAALRTKVDQLQIEPAASSAYYSATVAAQLDAMSAMGRYNQNVLISRKLLAYQALIRTKENAGLERALSVPVFIANAVTPQAYRTILSKVYKQDAFLELFRSQAEPEELASLQSALDSPAAAAVQRLRDRMAEQALSGGFDVDPEVWFTAITDKINLLYTTEQLLTRNVVAQASAIEAAAWQKLLWLSVLVLAALLLTVIGGLRIAHGIVRPLQVVAAAAEQAVSSGDFSRRVAEQGAEELQRTSQAFNHLMQTFSALIADTQRGSSNIAAVSAALASSSTQIQHSAASQGDATAAVAAAVEQASGSISETLTSTRAAVTMVEQTRQDTEHALAVMVSTVGTVQGIAVQIETSGSDVGQLDESSKKIGGIVQVIKDIADQTNLLALNAAIEAARAGEQGRGFAVVADEVRKLAERTGGATGEIVKLISDIQQRIGSAIDCMQQANSQAQHGLQLVSQSESALRNIDHSSQQVAHHMHSVASAIQAQDGAIQQIVQRIEQIANMTAENVMVAQSNNRNAEDLDSLSNNLQRAISQFRIAPAG</sequence>
<dbReference type="PANTHER" id="PTHR32089:SF112">
    <property type="entry name" value="LYSOZYME-LIKE PROTEIN-RELATED"/>
    <property type="match status" value="1"/>
</dbReference>
<dbReference type="PROSITE" id="PS50111">
    <property type="entry name" value="CHEMOTAXIS_TRANSDUC_2"/>
    <property type="match status" value="1"/>
</dbReference>
<name>A0ABQ3H8J6_9NEIS</name>
<dbReference type="SMART" id="SM00304">
    <property type="entry name" value="HAMP"/>
    <property type="match status" value="1"/>
</dbReference>
<dbReference type="SUPFAM" id="SSF58104">
    <property type="entry name" value="Methyl-accepting chemotaxis protein (MCP) signaling domain"/>
    <property type="match status" value="1"/>
</dbReference>
<dbReference type="CDD" id="cd11386">
    <property type="entry name" value="MCP_signal"/>
    <property type="match status" value="1"/>
</dbReference>
<evidence type="ECO:0000256" key="4">
    <source>
        <dbReference type="SAM" id="Phobius"/>
    </source>
</evidence>
<comment type="similarity">
    <text evidence="2">Belongs to the methyl-accepting chemotaxis (MCP) protein family.</text>
</comment>
<evidence type="ECO:0000259" key="5">
    <source>
        <dbReference type="PROSITE" id="PS50111"/>
    </source>
</evidence>
<dbReference type="Pfam" id="PF00015">
    <property type="entry name" value="MCPsignal"/>
    <property type="match status" value="1"/>
</dbReference>
<dbReference type="InterPro" id="IPR013587">
    <property type="entry name" value="Nitrate/nitrite_sensing"/>
</dbReference>
<feature type="domain" description="Methyl-accepting transducer" evidence="5">
    <location>
        <begin position="380"/>
        <end position="616"/>
    </location>
</feature>
<feature type="domain" description="NIT" evidence="7">
    <location>
        <begin position="39"/>
        <end position="291"/>
    </location>
</feature>
<protein>
    <submittedName>
        <fullName evidence="8">Methyl-accepting chemotaxis sensory transducer</fullName>
    </submittedName>
</protein>
<evidence type="ECO:0000313" key="8">
    <source>
        <dbReference type="EMBL" id="GHD76108.1"/>
    </source>
</evidence>
<reference evidence="9" key="1">
    <citation type="journal article" date="2019" name="Int. J. Syst. Evol. Microbiol.">
        <title>The Global Catalogue of Microorganisms (GCM) 10K type strain sequencing project: providing services to taxonomists for standard genome sequencing and annotation.</title>
        <authorList>
            <consortium name="The Broad Institute Genomics Platform"/>
            <consortium name="The Broad Institute Genome Sequencing Center for Infectious Disease"/>
            <person name="Wu L."/>
            <person name="Ma J."/>
        </authorList>
    </citation>
    <scope>NUCLEOTIDE SEQUENCE [LARGE SCALE GENOMIC DNA]</scope>
    <source>
        <strain evidence="9">KCTC 23713</strain>
    </source>
</reference>
<evidence type="ECO:0000256" key="1">
    <source>
        <dbReference type="ARBA" id="ARBA00023224"/>
    </source>
</evidence>
<dbReference type="SMART" id="SM00283">
    <property type="entry name" value="MA"/>
    <property type="match status" value="1"/>
</dbReference>
<dbReference type="InterPro" id="IPR010910">
    <property type="entry name" value="Nitrate/nitrite_sensing_bac"/>
</dbReference>
<evidence type="ECO:0000256" key="3">
    <source>
        <dbReference type="PROSITE-ProRule" id="PRU00284"/>
    </source>
</evidence>
<dbReference type="EMBL" id="BMYP01000015">
    <property type="protein sequence ID" value="GHD76108.1"/>
    <property type="molecule type" value="Genomic_DNA"/>
</dbReference>
<dbReference type="Proteomes" id="UP000662678">
    <property type="component" value="Unassembled WGS sequence"/>
</dbReference>
<evidence type="ECO:0000313" key="9">
    <source>
        <dbReference type="Proteomes" id="UP000662678"/>
    </source>
</evidence>
<keyword evidence="4" id="KW-1133">Transmembrane helix</keyword>
<dbReference type="Pfam" id="PF00672">
    <property type="entry name" value="HAMP"/>
    <property type="match status" value="1"/>
</dbReference>
<dbReference type="Pfam" id="PF08376">
    <property type="entry name" value="NIT"/>
    <property type="match status" value="1"/>
</dbReference>
<dbReference type="InterPro" id="IPR003660">
    <property type="entry name" value="HAMP_dom"/>
</dbReference>
<dbReference type="PANTHER" id="PTHR32089">
    <property type="entry name" value="METHYL-ACCEPTING CHEMOTAXIS PROTEIN MCPB"/>
    <property type="match status" value="1"/>
</dbReference>
<dbReference type="PROSITE" id="PS50906">
    <property type="entry name" value="NIT"/>
    <property type="match status" value="1"/>
</dbReference>
<gene>
    <name evidence="8" type="primary">mcp40H-8</name>
    <name evidence="8" type="ORF">GCM10011419_14910</name>
</gene>
<dbReference type="Gene3D" id="1.10.287.950">
    <property type="entry name" value="Methyl-accepting chemotaxis protein"/>
    <property type="match status" value="1"/>
</dbReference>
<keyword evidence="4" id="KW-0472">Membrane</keyword>
<keyword evidence="4" id="KW-0812">Transmembrane</keyword>
<organism evidence="8 9">
    <name type="scientific">Vogesella fluminis</name>
    <dbReference type="NCBI Taxonomy" id="1069161"/>
    <lineage>
        <taxon>Bacteria</taxon>
        <taxon>Pseudomonadati</taxon>
        <taxon>Pseudomonadota</taxon>
        <taxon>Betaproteobacteria</taxon>
        <taxon>Neisseriales</taxon>
        <taxon>Chromobacteriaceae</taxon>
        <taxon>Vogesella</taxon>
    </lineage>
</organism>
<evidence type="ECO:0000259" key="7">
    <source>
        <dbReference type="PROSITE" id="PS50906"/>
    </source>
</evidence>
<keyword evidence="1 3" id="KW-0807">Transducer</keyword>
<comment type="caution">
    <text evidence="8">The sequence shown here is derived from an EMBL/GenBank/DDBJ whole genome shotgun (WGS) entry which is preliminary data.</text>
</comment>
<evidence type="ECO:0000259" key="6">
    <source>
        <dbReference type="PROSITE" id="PS50885"/>
    </source>
</evidence>